<protein>
    <submittedName>
        <fullName evidence="3">Two component regulator three Y domain-containing protein</fullName>
    </submittedName>
</protein>
<dbReference type="InterPro" id="IPR011047">
    <property type="entry name" value="Quinoprotein_ADH-like_sf"/>
</dbReference>
<dbReference type="GO" id="GO:0003677">
    <property type="term" value="F:DNA binding"/>
    <property type="evidence" value="ECO:0007669"/>
    <property type="project" value="InterPro"/>
</dbReference>
<gene>
    <name evidence="3" type="ordered locus">Bache_0597</name>
</gene>
<sequence>MKREHFFFSLLLFLLASVSANAGWQYPVTNYTRHVYQAGTQNWMLTQHDNGWIYIANNKGLLEFDGTNWHTYSVRNAKLRAVKKGDDGRIYVGGISQFGYFEPDKLGGLHYQELSDSLLTHLNIGVVRNILVDGAHVYFQADRYIYYPGDGKTEYVDYKNQISASALFNHKLYVASEEGLFVLNGKNFIPVAGTEQTRKLKIVAMLPYKNNLLLLTRSDGIFMYDGLNLRKYITPIEDFLLQKQMYGAHVRGSLLALGSVQDGVCLLDLETGKAKRISTDYGLQNKTVHGLLFDADGNLWLALDNGIDYVHLNSRLSSLHGGSSQIGSGYASCYYRESLYLGTNQGVYRTALHDIPGEKDVPMEFVRGTEGQIWSFLSYDDRLFCASDDGVFLIGDGGCTEKVGDIKGVRSLVPLPNRTDVLIAGTYGVNRGLYLLMKQQNRWVVAAKIENCDISCKSLLAESSTLLWVTNKGRGVFRLFLSDDLRRVRQEKKYNNFPIDYDAHLSWIGNEITVASHYGLWRFDRAKDSLVEYHEMERLLDGRVAYTYISEDAGHNIWYAAGGILKLLRYEMDKKAYPRRPECFLKGALVENFESVSVVDGSAFISTEDGFSKLELSPVSAERDHLYLQIRRVYLTGRRDSLIYGRSYRYRDEKVVIPYAYNSLRIEYSVSDYGSSQPTLFSYCLNRDGEEGHWSEYSENYTKEFTALHEGKYTFSVRLMTDSIDKPLVTSFTFEILPPWYRTWWSYLAYAVAATLLLYYVYRRIMDSRKHLLMQKELELYRQKQKFKKESELKDQTIDSLKEENLQSELRHKSEELVQTTLNIVRKNEMLLDLKKGVDSISHSLNENDPASLRRRIVRLQGQIATNIEHDDDLQAFQATFDSVHHDFFRHLEEAYPTLNNKEKLLCAYIQMNLLTKEIAPLLNISVRGVEISRYRLRKKLGLEERDSLAEFLRRFSK</sequence>
<dbReference type="SUPFAM" id="SSF63829">
    <property type="entry name" value="Calcium-dependent phosphotriesterase"/>
    <property type="match status" value="1"/>
</dbReference>
<dbReference type="Gene3D" id="2.130.10.10">
    <property type="entry name" value="YVTN repeat-like/Quinoprotein amine dehydrogenase"/>
    <property type="match status" value="1"/>
</dbReference>
<reference evidence="3 4" key="2">
    <citation type="journal article" date="2011" name="Stand. Genomic Sci.">
        <title>Complete genome sequence of Bacteroides helcogenes type strain (P 36-108).</title>
        <authorList>
            <person name="Pati A."/>
            <person name="Gronow S."/>
            <person name="Zeytun A."/>
            <person name="Lapidus A."/>
            <person name="Nolan M."/>
            <person name="Hammon N."/>
            <person name="Deshpande S."/>
            <person name="Cheng J.F."/>
            <person name="Tapia R."/>
            <person name="Han C."/>
            <person name="Goodwin L."/>
            <person name="Pitluck S."/>
            <person name="Liolios K."/>
            <person name="Pagani I."/>
            <person name="Ivanova N."/>
            <person name="Mavromatis K."/>
            <person name="Chen A."/>
            <person name="Palaniappan K."/>
            <person name="Land M."/>
            <person name="Hauser L."/>
            <person name="Chang Y.J."/>
            <person name="Jeffries C.D."/>
            <person name="Detter J.C."/>
            <person name="Brambilla E."/>
            <person name="Rohde M."/>
            <person name="Goker M."/>
            <person name="Woyke T."/>
            <person name="Bristow J."/>
            <person name="Eisen J.A."/>
            <person name="Markowitz V."/>
            <person name="Hugenholtz P."/>
            <person name="Kyrpides N.C."/>
            <person name="Klenk H.P."/>
            <person name="Lucas S."/>
        </authorList>
    </citation>
    <scope>NUCLEOTIDE SEQUENCE [LARGE SCALE GENOMIC DNA]</scope>
    <source>
        <strain evidence="4">ATCC 35417 / DSM 20613 / JCM 6297 / CCUG 15421 / P 36-108</strain>
    </source>
</reference>
<evidence type="ECO:0000256" key="2">
    <source>
        <dbReference type="SAM" id="SignalP"/>
    </source>
</evidence>
<keyword evidence="1" id="KW-0472">Membrane</keyword>
<dbReference type="RefSeq" id="WP_013546237.1">
    <property type="nucleotide sequence ID" value="NC_014933.1"/>
</dbReference>
<dbReference type="Gene3D" id="2.60.40.10">
    <property type="entry name" value="Immunoglobulins"/>
    <property type="match status" value="1"/>
</dbReference>
<dbReference type="Proteomes" id="UP000008630">
    <property type="component" value="Chromosome"/>
</dbReference>
<accession>E6SWM4</accession>
<evidence type="ECO:0000313" key="4">
    <source>
        <dbReference type="Proteomes" id="UP000008630"/>
    </source>
</evidence>
<dbReference type="InterPro" id="IPR036388">
    <property type="entry name" value="WH-like_DNA-bd_sf"/>
</dbReference>
<keyword evidence="2" id="KW-0732">Signal</keyword>
<dbReference type="InterPro" id="IPR016032">
    <property type="entry name" value="Sig_transdc_resp-reg_C-effctor"/>
</dbReference>
<feature type="chain" id="PRO_5003211203" evidence="2">
    <location>
        <begin position="23"/>
        <end position="958"/>
    </location>
</feature>
<dbReference type="GO" id="GO:0006355">
    <property type="term" value="P:regulation of DNA-templated transcription"/>
    <property type="evidence" value="ECO:0007669"/>
    <property type="project" value="InterPro"/>
</dbReference>
<organism evidence="3 4">
    <name type="scientific">Bacteroides helcogenes (strain ATCC 35417 / DSM 20613 / JCM 6297 / CCUG 15421 / P 36-108)</name>
    <dbReference type="NCBI Taxonomy" id="693979"/>
    <lineage>
        <taxon>Bacteria</taxon>
        <taxon>Pseudomonadati</taxon>
        <taxon>Bacteroidota</taxon>
        <taxon>Bacteroidia</taxon>
        <taxon>Bacteroidales</taxon>
        <taxon>Bacteroidaceae</taxon>
        <taxon>Bacteroides</taxon>
    </lineage>
</organism>
<keyword evidence="1" id="KW-0812">Transmembrane</keyword>
<evidence type="ECO:0000256" key="1">
    <source>
        <dbReference type="SAM" id="Phobius"/>
    </source>
</evidence>
<name>E6SWM4_BACT6</name>
<dbReference type="SUPFAM" id="SSF50998">
    <property type="entry name" value="Quinoprotein alcohol dehydrogenase-like"/>
    <property type="match status" value="1"/>
</dbReference>
<proteinExistence type="predicted"/>
<dbReference type="InterPro" id="IPR013783">
    <property type="entry name" value="Ig-like_fold"/>
</dbReference>
<dbReference type="InterPro" id="IPR015943">
    <property type="entry name" value="WD40/YVTN_repeat-like_dom_sf"/>
</dbReference>
<dbReference type="EMBL" id="CP002352">
    <property type="protein sequence ID" value="ADV42622.1"/>
    <property type="molecule type" value="Genomic_DNA"/>
</dbReference>
<dbReference type="eggNOG" id="COG2197">
    <property type="taxonomic scope" value="Bacteria"/>
</dbReference>
<keyword evidence="4" id="KW-1185">Reference proteome</keyword>
<dbReference type="OrthoDB" id="1090267at2"/>
<feature type="signal peptide" evidence="2">
    <location>
        <begin position="1"/>
        <end position="22"/>
    </location>
</feature>
<dbReference type="PATRIC" id="fig|693979.3.peg.637"/>
<keyword evidence="1" id="KW-1133">Transmembrane helix</keyword>
<dbReference type="AlphaFoldDB" id="E6SWM4"/>
<feature type="transmembrane region" description="Helical" evidence="1">
    <location>
        <begin position="744"/>
        <end position="762"/>
    </location>
</feature>
<dbReference type="SUPFAM" id="SSF46894">
    <property type="entry name" value="C-terminal effector domain of the bipartite response regulators"/>
    <property type="match status" value="1"/>
</dbReference>
<dbReference type="KEGG" id="bhl:Bache_0597"/>
<dbReference type="HOGENOM" id="CLU_013623_0_0_10"/>
<dbReference type="STRING" id="693979.Bache_0597"/>
<dbReference type="Gene3D" id="1.10.10.10">
    <property type="entry name" value="Winged helix-like DNA-binding domain superfamily/Winged helix DNA-binding domain"/>
    <property type="match status" value="1"/>
</dbReference>
<reference key="1">
    <citation type="submission" date="2010-11" db="EMBL/GenBank/DDBJ databases">
        <title>The complete genome of Bacteroides helcogenes P 36-108.</title>
        <authorList>
            <consortium name="US DOE Joint Genome Institute (JGI-PGF)"/>
            <person name="Lucas S."/>
            <person name="Copeland A."/>
            <person name="Lapidus A."/>
            <person name="Bruce D."/>
            <person name="Goodwin L."/>
            <person name="Pitluck S."/>
            <person name="Kyrpides N."/>
            <person name="Mavromatis K."/>
            <person name="Ivanova N."/>
            <person name="Zeytun A."/>
            <person name="Brettin T."/>
            <person name="Detter J.C."/>
            <person name="Tapia R."/>
            <person name="Han C."/>
            <person name="Land M."/>
            <person name="Hauser L."/>
            <person name="Markowitz V."/>
            <person name="Cheng J.-F."/>
            <person name="Hugenholtz P."/>
            <person name="Woyke T."/>
            <person name="Wu D."/>
            <person name="Gronow S."/>
            <person name="Wellnitz S."/>
            <person name="Brambilla E."/>
            <person name="Klenk H.-P."/>
            <person name="Eisen J.A."/>
        </authorList>
    </citation>
    <scope>NUCLEOTIDE SEQUENCE</scope>
    <source>
        <strain>P 36-108</strain>
    </source>
</reference>
<evidence type="ECO:0000313" key="3">
    <source>
        <dbReference type="EMBL" id="ADV42622.1"/>
    </source>
</evidence>